<feature type="compositionally biased region" description="Basic and acidic residues" evidence="2">
    <location>
        <begin position="306"/>
        <end position="326"/>
    </location>
</feature>
<organism evidence="4 5">
    <name type="scientific">Aspergillus aculeatus (strain ATCC 16872 / CBS 172.66 / WB 5094)</name>
    <dbReference type="NCBI Taxonomy" id="690307"/>
    <lineage>
        <taxon>Eukaryota</taxon>
        <taxon>Fungi</taxon>
        <taxon>Dikarya</taxon>
        <taxon>Ascomycota</taxon>
        <taxon>Pezizomycotina</taxon>
        <taxon>Eurotiomycetes</taxon>
        <taxon>Eurotiomycetidae</taxon>
        <taxon>Eurotiales</taxon>
        <taxon>Aspergillaceae</taxon>
        <taxon>Aspergillus</taxon>
        <taxon>Aspergillus subgen. Circumdati</taxon>
    </lineage>
</organism>
<dbReference type="VEuPathDB" id="FungiDB:ASPACDRAFT_61817"/>
<evidence type="ECO:0000256" key="2">
    <source>
        <dbReference type="SAM" id="MobiDB-lite"/>
    </source>
</evidence>
<feature type="signal peptide" evidence="3">
    <location>
        <begin position="1"/>
        <end position="17"/>
    </location>
</feature>
<evidence type="ECO:0000313" key="4">
    <source>
        <dbReference type="EMBL" id="OJJ98292.1"/>
    </source>
</evidence>
<evidence type="ECO:0000256" key="3">
    <source>
        <dbReference type="SAM" id="SignalP"/>
    </source>
</evidence>
<dbReference type="OrthoDB" id="4831104at2759"/>
<feature type="compositionally biased region" description="Basic and acidic residues" evidence="2">
    <location>
        <begin position="217"/>
        <end position="233"/>
    </location>
</feature>
<keyword evidence="3" id="KW-0732">Signal</keyword>
<dbReference type="RefSeq" id="XP_020054632.1">
    <property type="nucleotide sequence ID" value="XM_020203706.1"/>
</dbReference>
<protein>
    <recommendedName>
        <fullName evidence="6">Apple domain-containing protein</fullName>
    </recommendedName>
</protein>
<accession>A0A1L9WQ53</accession>
<feature type="compositionally biased region" description="Basic and acidic residues" evidence="2">
    <location>
        <begin position="271"/>
        <end position="297"/>
    </location>
</feature>
<proteinExistence type="predicted"/>
<dbReference type="EMBL" id="KV878980">
    <property type="protein sequence ID" value="OJJ98292.1"/>
    <property type="molecule type" value="Genomic_DNA"/>
</dbReference>
<gene>
    <name evidence="4" type="ORF">ASPACDRAFT_61817</name>
</gene>
<feature type="compositionally biased region" description="Basic and acidic residues" evidence="2">
    <location>
        <begin position="377"/>
        <end position="389"/>
    </location>
</feature>
<feature type="coiled-coil region" evidence="1">
    <location>
        <begin position="158"/>
        <end position="200"/>
    </location>
</feature>
<evidence type="ECO:0000256" key="1">
    <source>
        <dbReference type="SAM" id="Coils"/>
    </source>
</evidence>
<evidence type="ECO:0008006" key="6">
    <source>
        <dbReference type="Google" id="ProtNLM"/>
    </source>
</evidence>
<feature type="region of interest" description="Disordered" evidence="2">
    <location>
        <begin position="377"/>
        <end position="396"/>
    </location>
</feature>
<dbReference type="GeneID" id="30977520"/>
<dbReference type="STRING" id="690307.A0A1L9WQ53"/>
<keyword evidence="1" id="KW-0175">Coiled coil</keyword>
<feature type="region of interest" description="Disordered" evidence="2">
    <location>
        <begin position="271"/>
        <end position="336"/>
    </location>
</feature>
<evidence type="ECO:0000313" key="5">
    <source>
        <dbReference type="Proteomes" id="UP000184546"/>
    </source>
</evidence>
<reference evidence="5" key="1">
    <citation type="journal article" date="2017" name="Genome Biol.">
        <title>Comparative genomics reveals high biological diversity and specific adaptations in the industrially and medically important fungal genus Aspergillus.</title>
        <authorList>
            <person name="de Vries R.P."/>
            <person name="Riley R."/>
            <person name="Wiebenga A."/>
            <person name="Aguilar-Osorio G."/>
            <person name="Amillis S."/>
            <person name="Uchima C.A."/>
            <person name="Anderluh G."/>
            <person name="Asadollahi M."/>
            <person name="Askin M."/>
            <person name="Barry K."/>
            <person name="Battaglia E."/>
            <person name="Bayram O."/>
            <person name="Benocci T."/>
            <person name="Braus-Stromeyer S.A."/>
            <person name="Caldana C."/>
            <person name="Canovas D."/>
            <person name="Cerqueira G.C."/>
            <person name="Chen F."/>
            <person name="Chen W."/>
            <person name="Choi C."/>
            <person name="Clum A."/>
            <person name="Dos Santos R.A."/>
            <person name="Damasio A.R."/>
            <person name="Diallinas G."/>
            <person name="Emri T."/>
            <person name="Fekete E."/>
            <person name="Flipphi M."/>
            <person name="Freyberg S."/>
            <person name="Gallo A."/>
            <person name="Gournas C."/>
            <person name="Habgood R."/>
            <person name="Hainaut M."/>
            <person name="Harispe M.L."/>
            <person name="Henrissat B."/>
            <person name="Hilden K.S."/>
            <person name="Hope R."/>
            <person name="Hossain A."/>
            <person name="Karabika E."/>
            <person name="Karaffa L."/>
            <person name="Karanyi Z."/>
            <person name="Krasevec N."/>
            <person name="Kuo A."/>
            <person name="Kusch H."/>
            <person name="LaButti K."/>
            <person name="Lagendijk E.L."/>
            <person name="Lapidus A."/>
            <person name="Levasseur A."/>
            <person name="Lindquist E."/>
            <person name="Lipzen A."/>
            <person name="Logrieco A.F."/>
            <person name="MacCabe A."/>
            <person name="Maekelae M.R."/>
            <person name="Malavazi I."/>
            <person name="Melin P."/>
            <person name="Meyer V."/>
            <person name="Mielnichuk N."/>
            <person name="Miskei M."/>
            <person name="Molnar A.P."/>
            <person name="Mule G."/>
            <person name="Ngan C.Y."/>
            <person name="Orejas M."/>
            <person name="Orosz E."/>
            <person name="Ouedraogo J.P."/>
            <person name="Overkamp K.M."/>
            <person name="Park H.-S."/>
            <person name="Perrone G."/>
            <person name="Piumi F."/>
            <person name="Punt P.J."/>
            <person name="Ram A.F."/>
            <person name="Ramon A."/>
            <person name="Rauscher S."/>
            <person name="Record E."/>
            <person name="Riano-Pachon D.M."/>
            <person name="Robert V."/>
            <person name="Roehrig J."/>
            <person name="Ruller R."/>
            <person name="Salamov A."/>
            <person name="Salih N.S."/>
            <person name="Samson R.A."/>
            <person name="Sandor E."/>
            <person name="Sanguinetti M."/>
            <person name="Schuetze T."/>
            <person name="Sepcic K."/>
            <person name="Shelest E."/>
            <person name="Sherlock G."/>
            <person name="Sophianopoulou V."/>
            <person name="Squina F.M."/>
            <person name="Sun H."/>
            <person name="Susca A."/>
            <person name="Todd R.B."/>
            <person name="Tsang A."/>
            <person name="Unkles S.E."/>
            <person name="van de Wiele N."/>
            <person name="van Rossen-Uffink D."/>
            <person name="Oliveira J.V."/>
            <person name="Vesth T.C."/>
            <person name="Visser J."/>
            <person name="Yu J.-H."/>
            <person name="Zhou M."/>
            <person name="Andersen M.R."/>
            <person name="Archer D.B."/>
            <person name="Baker S.E."/>
            <person name="Benoit I."/>
            <person name="Brakhage A.A."/>
            <person name="Braus G.H."/>
            <person name="Fischer R."/>
            <person name="Frisvad J.C."/>
            <person name="Goldman G.H."/>
            <person name="Houbraken J."/>
            <person name="Oakley B."/>
            <person name="Pocsi I."/>
            <person name="Scazzocchio C."/>
            <person name="Seiboth B."/>
            <person name="vanKuyk P.A."/>
            <person name="Wortman J."/>
            <person name="Dyer P.S."/>
            <person name="Grigoriev I.V."/>
        </authorList>
    </citation>
    <scope>NUCLEOTIDE SEQUENCE [LARGE SCALE GENOMIC DNA]</scope>
    <source>
        <strain evidence="5">ATCC 16872 / CBS 172.66 / WB 5094</strain>
    </source>
</reference>
<feature type="chain" id="PRO_5012770017" description="Apple domain-containing protein" evidence="3">
    <location>
        <begin position="18"/>
        <end position="553"/>
    </location>
</feature>
<dbReference type="OMA" id="HCHAHIS"/>
<sequence>MLFQAALFATLLATTVASSGSNSKCLSSNTVGAANYQLCCPDSQGSGKGTVGDSAFEFTCGQYLTGKSGAGTQHRQVNSAKDCAQLCSSPDCPGASWHSAGKKCFVLGSGNTDYAPYSPAKDWMVLTKSAETPEDPDPEEDCKEFIDAAKETAAAQCASEKEQQKKECESNKASALTEAKAKCEAEKTQLKEQAATAASECEADKTAALEQCTTEQEQIRGEEKAKCENEKAELTNGATASAEQCEADKAAALAGANQQCATEKEQLRQEGEAQCKSEKEAASSQCQKEKDEIRQQGDSKLQQCQADKEAASSQCQKEKDEIRQQGDSKLQQCQADKDSALANAKAQCATEKDQLQKLVDDARSQCKSEKDAAASQCEKEKDEIRKQGEDQLQQTKSQCDAEKAGLQQKIKELEEKASSVGSGTGGGQWLSVDEKCRSNSWMSLCDGTCSQRQFTLGGVDFQVKCNVRTNGAVEEIWWYRQSVLECAEECALNSRCLGVGWRSFGGEPEKGVCHAMIKWDHIYQLVNTAYPYAGGEHLIYAKGRITPTGAPGT</sequence>
<keyword evidence="5" id="KW-1185">Reference proteome</keyword>
<dbReference type="AlphaFoldDB" id="A0A1L9WQ53"/>
<dbReference type="Proteomes" id="UP000184546">
    <property type="component" value="Unassembled WGS sequence"/>
</dbReference>
<feature type="region of interest" description="Disordered" evidence="2">
    <location>
        <begin position="214"/>
        <end position="242"/>
    </location>
</feature>
<name>A0A1L9WQ53_ASPA1</name>